<feature type="domain" description="CHAT" evidence="1">
    <location>
        <begin position="571"/>
        <end position="847"/>
    </location>
</feature>
<evidence type="ECO:0000313" key="2">
    <source>
        <dbReference type="EMBL" id="CAH1002272.1"/>
    </source>
</evidence>
<protein>
    <recommendedName>
        <fullName evidence="1">CHAT domain-containing protein</fullName>
    </recommendedName>
</protein>
<reference evidence="2" key="1">
    <citation type="submission" date="2021-12" db="EMBL/GenBank/DDBJ databases">
        <authorList>
            <person name="Rodrigo-Torres L."/>
            <person name="Arahal R. D."/>
            <person name="Lucena T."/>
        </authorList>
    </citation>
    <scope>NUCLEOTIDE SEQUENCE</scope>
    <source>
        <strain evidence="2">CECT 8419</strain>
    </source>
</reference>
<evidence type="ECO:0000259" key="1">
    <source>
        <dbReference type="Pfam" id="PF12770"/>
    </source>
</evidence>
<dbReference type="InterPro" id="IPR024983">
    <property type="entry name" value="CHAT_dom"/>
</dbReference>
<name>A0ABM9B4L1_9BACT</name>
<proteinExistence type="predicted"/>
<evidence type="ECO:0000313" key="3">
    <source>
        <dbReference type="Proteomes" id="UP000837803"/>
    </source>
</evidence>
<accession>A0ABM9B4L1</accession>
<dbReference type="Pfam" id="PF12770">
    <property type="entry name" value="CHAT"/>
    <property type="match status" value="1"/>
</dbReference>
<keyword evidence="3" id="KW-1185">Reference proteome</keyword>
<sequence length="848" mass="95148">MLGAGCVPEPPPHADTPADRLLRERLTEVKEDYRQLRLAQALDRARALPLAGATHDELRAEAYQYLALLHFDRSLYRDSIGHYTELAGDLVDAESPPHLRARQQLCRALQRYYSWTWREMDLAAALGLRILEEADLRHDELYGSLQVARGVARKMYAYSSLDTGREQALLREAGGLLQQAVRTLRRLQSPRLSLGYEELAILYSRLPDSRDRVRPLVDSIRLHAAPASAPHASPDRVLGYYHRQLGQADSVRHYYRQLLARDSIFRYDYISEAQFVLREYLGRTGQWEEALALNSRVLLEADCCPQDSTTTVQADAAATCTRGPACIYDLVEQAYIYHQRYRSRGTAADLDVAYTLAQAAVDHYDDALRQLTEESAYHRLISLGDRLVSVALDITYATLQRDPQPAYRDALLRTAEFGKSYLLNKELAQRSMARREEAHPLRDSLVATNRELTLLKQAYTQQSELPTAQLLQVENLIRQRDRLQQRLQPAFENFARQQQPTGYLSVRGVQEELTAEQALLEFTETSSELLVLYIDRDTAVVYPVDTAVLALAPGIERALVELNPTTAALTAAADRLGDALLGPVAALLAGRQDLLLIPPVQLSRFPFAILSVPATDTFLTDTLRPYLVEQHSIRYLDSWQTERRNMQRRTALGQGVPTLPRIGVWTHPELAGYLGPLGEWLVEQGSSRSIHYVGTACSSEQLLDQGDRYDWLHLSVHARGNTVELNDNYLYLNARDSLNGLHIGSRRLTASLVVLAACSTARGVSSRREGTYSIRRSFHRAGVPDVVASLYDIPAAATAGVLEEFYRGLWRGLPPERALAGAQRACLTGGLSQRWKTRPGFWAGLVMG</sequence>
<dbReference type="EMBL" id="CAKLPZ010000005">
    <property type="protein sequence ID" value="CAH1002272.1"/>
    <property type="molecule type" value="Genomic_DNA"/>
</dbReference>
<comment type="caution">
    <text evidence="2">The sequence shown here is derived from an EMBL/GenBank/DDBJ whole genome shotgun (WGS) entry which is preliminary data.</text>
</comment>
<organism evidence="2 3">
    <name type="scientific">Neolewinella maritima</name>
    <dbReference type="NCBI Taxonomy" id="1383882"/>
    <lineage>
        <taxon>Bacteria</taxon>
        <taxon>Pseudomonadati</taxon>
        <taxon>Bacteroidota</taxon>
        <taxon>Saprospiria</taxon>
        <taxon>Saprospirales</taxon>
        <taxon>Lewinellaceae</taxon>
        <taxon>Neolewinella</taxon>
    </lineage>
</organism>
<dbReference type="Proteomes" id="UP000837803">
    <property type="component" value="Unassembled WGS sequence"/>
</dbReference>
<gene>
    <name evidence="2" type="ORF">LEM8419_03191</name>
</gene>